<evidence type="ECO:0000256" key="3">
    <source>
        <dbReference type="ARBA" id="ARBA00012756"/>
    </source>
</evidence>
<dbReference type="Proteomes" id="UP000241394">
    <property type="component" value="Chromosome LG10"/>
</dbReference>
<evidence type="ECO:0000256" key="5">
    <source>
        <dbReference type="ARBA" id="ARBA00023295"/>
    </source>
</evidence>
<dbReference type="Gene3D" id="2.60.120.260">
    <property type="entry name" value="Galactose-binding domain-like"/>
    <property type="match status" value="1"/>
</dbReference>
<proteinExistence type="inferred from homology"/>
<comment type="similarity">
    <text evidence="2">Belongs to the glycosyl hydrolase 2 family.</text>
</comment>
<evidence type="ECO:0000259" key="6">
    <source>
        <dbReference type="Pfam" id="PF02837"/>
    </source>
</evidence>
<organism evidence="7 8">
    <name type="scientific">Actinidia chinensis var. chinensis</name>
    <name type="common">Chinese soft-hair kiwi</name>
    <dbReference type="NCBI Taxonomy" id="1590841"/>
    <lineage>
        <taxon>Eukaryota</taxon>
        <taxon>Viridiplantae</taxon>
        <taxon>Streptophyta</taxon>
        <taxon>Embryophyta</taxon>
        <taxon>Tracheophyta</taxon>
        <taxon>Spermatophyta</taxon>
        <taxon>Magnoliopsida</taxon>
        <taxon>eudicotyledons</taxon>
        <taxon>Gunneridae</taxon>
        <taxon>Pentapetalae</taxon>
        <taxon>asterids</taxon>
        <taxon>Ericales</taxon>
        <taxon>Actinidiaceae</taxon>
        <taxon>Actinidia</taxon>
    </lineage>
</organism>
<comment type="catalytic activity">
    <reaction evidence="1">
        <text>Hydrolysis of terminal non-reducing beta-D-galactose residues in beta-D-galactosides.</text>
        <dbReference type="EC" id="3.2.1.23"/>
    </reaction>
</comment>
<dbReference type="Pfam" id="PF02837">
    <property type="entry name" value="Glyco_hydro_2_N"/>
    <property type="match status" value="1"/>
</dbReference>
<dbReference type="AlphaFoldDB" id="A0A2R6R1K9"/>
<reference evidence="8" key="2">
    <citation type="journal article" date="2018" name="BMC Genomics">
        <title>A manually annotated Actinidia chinensis var. chinensis (kiwifruit) genome highlights the challenges associated with draft genomes and gene prediction in plants.</title>
        <authorList>
            <person name="Pilkington S.M."/>
            <person name="Crowhurst R."/>
            <person name="Hilario E."/>
            <person name="Nardozza S."/>
            <person name="Fraser L."/>
            <person name="Peng Y."/>
            <person name="Gunaseelan K."/>
            <person name="Simpson R."/>
            <person name="Tahir J."/>
            <person name="Deroles S.C."/>
            <person name="Templeton K."/>
            <person name="Luo Z."/>
            <person name="Davy M."/>
            <person name="Cheng C."/>
            <person name="McNeilage M."/>
            <person name="Scaglione D."/>
            <person name="Liu Y."/>
            <person name="Zhang Q."/>
            <person name="Datson P."/>
            <person name="De Silva N."/>
            <person name="Gardiner S.E."/>
            <person name="Bassett H."/>
            <person name="Chagne D."/>
            <person name="McCallum J."/>
            <person name="Dzierzon H."/>
            <person name="Deng C."/>
            <person name="Wang Y.Y."/>
            <person name="Barron L."/>
            <person name="Manako K."/>
            <person name="Bowen J."/>
            <person name="Foster T.M."/>
            <person name="Erridge Z.A."/>
            <person name="Tiffin H."/>
            <person name="Waite C.N."/>
            <person name="Davies K.M."/>
            <person name="Grierson E.P."/>
            <person name="Laing W.A."/>
            <person name="Kirk R."/>
            <person name="Chen X."/>
            <person name="Wood M."/>
            <person name="Montefiori M."/>
            <person name="Brummell D.A."/>
            <person name="Schwinn K.E."/>
            <person name="Catanach A."/>
            <person name="Fullerton C."/>
            <person name="Li D."/>
            <person name="Meiyalaghan S."/>
            <person name="Nieuwenhuizen N."/>
            <person name="Read N."/>
            <person name="Prakash R."/>
            <person name="Hunter D."/>
            <person name="Zhang H."/>
            <person name="McKenzie M."/>
            <person name="Knabel M."/>
            <person name="Harris A."/>
            <person name="Allan A.C."/>
            <person name="Gleave A."/>
            <person name="Chen A."/>
            <person name="Janssen B.J."/>
            <person name="Plunkett B."/>
            <person name="Ampomah-Dwamena C."/>
            <person name="Voogd C."/>
            <person name="Leif D."/>
            <person name="Lafferty D."/>
            <person name="Souleyre E.J.F."/>
            <person name="Varkonyi-Gasic E."/>
            <person name="Gambi F."/>
            <person name="Hanley J."/>
            <person name="Yao J.L."/>
            <person name="Cheung J."/>
            <person name="David K.M."/>
            <person name="Warren B."/>
            <person name="Marsh K."/>
            <person name="Snowden K.C."/>
            <person name="Lin-Wang K."/>
            <person name="Brian L."/>
            <person name="Martinez-Sanchez M."/>
            <person name="Wang M."/>
            <person name="Ileperuma N."/>
            <person name="Macnee N."/>
            <person name="Campin R."/>
            <person name="McAtee P."/>
            <person name="Drummond R.S.M."/>
            <person name="Espley R.V."/>
            <person name="Ireland H.S."/>
            <person name="Wu R."/>
            <person name="Atkinson R.G."/>
            <person name="Karunairetnam S."/>
            <person name="Bulley S."/>
            <person name="Chunkath S."/>
            <person name="Hanley Z."/>
            <person name="Storey R."/>
            <person name="Thrimawithana A.H."/>
            <person name="Thomson S."/>
            <person name="David C."/>
            <person name="Testolin R."/>
            <person name="Huang H."/>
            <person name="Hellens R.P."/>
            <person name="Schaffer R.J."/>
        </authorList>
    </citation>
    <scope>NUCLEOTIDE SEQUENCE [LARGE SCALE GENOMIC DNA]</scope>
    <source>
        <strain evidence="8">cv. Red5</strain>
    </source>
</reference>
<evidence type="ECO:0000313" key="8">
    <source>
        <dbReference type="Proteomes" id="UP000241394"/>
    </source>
</evidence>
<dbReference type="InParanoid" id="A0A2R6R1K9"/>
<dbReference type="InterPro" id="IPR008979">
    <property type="entry name" value="Galactose-bd-like_sf"/>
</dbReference>
<name>A0A2R6R1K9_ACTCC</name>
<reference evidence="7 8" key="1">
    <citation type="submission" date="2017-07" db="EMBL/GenBank/DDBJ databases">
        <title>An improved, manually edited Actinidia chinensis var. chinensis (kiwifruit) genome highlights the challenges associated with draft genomes and gene prediction in plants.</title>
        <authorList>
            <person name="Pilkington S."/>
            <person name="Crowhurst R."/>
            <person name="Hilario E."/>
            <person name="Nardozza S."/>
            <person name="Fraser L."/>
            <person name="Peng Y."/>
            <person name="Gunaseelan K."/>
            <person name="Simpson R."/>
            <person name="Tahir J."/>
            <person name="Deroles S."/>
            <person name="Templeton K."/>
            <person name="Luo Z."/>
            <person name="Davy M."/>
            <person name="Cheng C."/>
            <person name="Mcneilage M."/>
            <person name="Scaglione D."/>
            <person name="Liu Y."/>
            <person name="Zhang Q."/>
            <person name="Datson P."/>
            <person name="De Silva N."/>
            <person name="Gardiner S."/>
            <person name="Bassett H."/>
            <person name="Chagne D."/>
            <person name="Mccallum J."/>
            <person name="Dzierzon H."/>
            <person name="Deng C."/>
            <person name="Wang Y.-Y."/>
            <person name="Barron N."/>
            <person name="Manako K."/>
            <person name="Bowen J."/>
            <person name="Foster T."/>
            <person name="Erridge Z."/>
            <person name="Tiffin H."/>
            <person name="Waite C."/>
            <person name="Davies K."/>
            <person name="Grierson E."/>
            <person name="Laing W."/>
            <person name="Kirk R."/>
            <person name="Chen X."/>
            <person name="Wood M."/>
            <person name="Montefiori M."/>
            <person name="Brummell D."/>
            <person name="Schwinn K."/>
            <person name="Catanach A."/>
            <person name="Fullerton C."/>
            <person name="Li D."/>
            <person name="Meiyalaghan S."/>
            <person name="Nieuwenhuizen N."/>
            <person name="Read N."/>
            <person name="Prakash R."/>
            <person name="Hunter D."/>
            <person name="Zhang H."/>
            <person name="Mckenzie M."/>
            <person name="Knabel M."/>
            <person name="Harris A."/>
            <person name="Allan A."/>
            <person name="Chen A."/>
            <person name="Janssen B."/>
            <person name="Plunkett B."/>
            <person name="Dwamena C."/>
            <person name="Voogd C."/>
            <person name="Leif D."/>
            <person name="Lafferty D."/>
            <person name="Souleyre E."/>
            <person name="Varkonyi-Gasic E."/>
            <person name="Gambi F."/>
            <person name="Hanley J."/>
            <person name="Yao J.-L."/>
            <person name="Cheung J."/>
            <person name="David K."/>
            <person name="Warren B."/>
            <person name="Marsh K."/>
            <person name="Snowden K."/>
            <person name="Lin-Wang K."/>
            <person name="Brian L."/>
            <person name="Martinez-Sanchez M."/>
            <person name="Wang M."/>
            <person name="Ileperuma N."/>
            <person name="Macnee N."/>
            <person name="Campin R."/>
            <person name="Mcatee P."/>
            <person name="Drummond R."/>
            <person name="Espley R."/>
            <person name="Ireland H."/>
            <person name="Wu R."/>
            <person name="Atkinson R."/>
            <person name="Karunairetnam S."/>
            <person name="Bulley S."/>
            <person name="Chunkath S."/>
            <person name="Hanley Z."/>
            <person name="Storey R."/>
            <person name="Thrimawithana A."/>
            <person name="Thomson S."/>
            <person name="David C."/>
            <person name="Testolin R."/>
        </authorList>
    </citation>
    <scope>NUCLEOTIDE SEQUENCE [LARGE SCALE GENOMIC DNA]</scope>
    <source>
        <strain evidence="8">cv. Red5</strain>
        <tissue evidence="7">Young leaf</tissue>
    </source>
</reference>
<dbReference type="GO" id="GO:0009341">
    <property type="term" value="C:beta-galactosidase complex"/>
    <property type="evidence" value="ECO:0007669"/>
    <property type="project" value="TreeGrafter"/>
</dbReference>
<dbReference type="Gramene" id="PSS19140">
    <property type="protein sequence ID" value="PSS19140"/>
    <property type="gene ID" value="CEY00_Acc11159"/>
</dbReference>
<dbReference type="EC" id="3.2.1.23" evidence="3"/>
<protein>
    <recommendedName>
        <fullName evidence="3">beta-galactosidase</fullName>
        <ecNumber evidence="3">3.2.1.23</ecNumber>
    </recommendedName>
</protein>
<evidence type="ECO:0000256" key="4">
    <source>
        <dbReference type="ARBA" id="ARBA00022801"/>
    </source>
</evidence>
<dbReference type="EMBL" id="NKQK01000010">
    <property type="protein sequence ID" value="PSS19140.1"/>
    <property type="molecule type" value="Genomic_DNA"/>
</dbReference>
<dbReference type="InterPro" id="IPR050347">
    <property type="entry name" value="Bact_Beta-galactosidase"/>
</dbReference>
<dbReference type="GO" id="GO:0004565">
    <property type="term" value="F:beta-galactosidase activity"/>
    <property type="evidence" value="ECO:0007669"/>
    <property type="project" value="UniProtKB-EC"/>
</dbReference>
<accession>A0A2R6R1K9</accession>
<dbReference type="SUPFAM" id="SSF49785">
    <property type="entry name" value="Galactose-binding domain-like"/>
    <property type="match status" value="1"/>
</dbReference>
<dbReference type="InterPro" id="IPR006104">
    <property type="entry name" value="Glyco_hydro_2_N"/>
</dbReference>
<dbReference type="PANTHER" id="PTHR46323:SF2">
    <property type="entry name" value="BETA-GALACTOSIDASE"/>
    <property type="match status" value="1"/>
</dbReference>
<keyword evidence="5" id="KW-0326">Glycosidase</keyword>
<evidence type="ECO:0000256" key="1">
    <source>
        <dbReference type="ARBA" id="ARBA00001412"/>
    </source>
</evidence>
<keyword evidence="4" id="KW-0378">Hydrolase</keyword>
<evidence type="ECO:0000256" key="2">
    <source>
        <dbReference type="ARBA" id="ARBA00007401"/>
    </source>
</evidence>
<feature type="domain" description="Glycosyl hydrolases family 2 sugar binding" evidence="6">
    <location>
        <begin position="1"/>
        <end position="130"/>
    </location>
</feature>
<gene>
    <name evidence="7" type="ORF">CEY00_Acc11159</name>
</gene>
<dbReference type="OrthoDB" id="1683730at2759"/>
<comment type="caution">
    <text evidence="7">The sequence shown here is derived from an EMBL/GenBank/DDBJ whole genome shotgun (WGS) entry which is preliminary data.</text>
</comment>
<keyword evidence="8" id="KW-1185">Reference proteome</keyword>
<dbReference type="GO" id="GO:0005990">
    <property type="term" value="P:lactose catabolic process"/>
    <property type="evidence" value="ECO:0007669"/>
    <property type="project" value="TreeGrafter"/>
</dbReference>
<sequence>MHGFDRPIYTNVIYPFPVDPPKVPEDNPTGCYRTYFCLPKGWEGRRILLHFQAVDSAFHAWINGVPVGYSQDSRLPAEFEITDSCHPCGSEKKNVLAVQVFRWSDGSYLEDQDHWWLSGIHRDVLLLAKPKLFIADYFFRSDLGKNFSYADLQVSI</sequence>
<dbReference type="PANTHER" id="PTHR46323">
    <property type="entry name" value="BETA-GALACTOSIDASE"/>
    <property type="match status" value="1"/>
</dbReference>
<evidence type="ECO:0000313" key="7">
    <source>
        <dbReference type="EMBL" id="PSS19140.1"/>
    </source>
</evidence>